<proteinExistence type="predicted"/>
<dbReference type="Pfam" id="PF26611">
    <property type="entry name" value="MAD7"/>
    <property type="match status" value="1"/>
</dbReference>
<gene>
    <name evidence="1" type="ORF">SAMN05216232_0372</name>
</gene>
<evidence type="ECO:0000313" key="1">
    <source>
        <dbReference type="EMBL" id="SEP61905.1"/>
    </source>
</evidence>
<keyword evidence="2" id="KW-1185">Reference proteome</keyword>
<evidence type="ECO:0000313" key="2">
    <source>
        <dbReference type="Proteomes" id="UP000198733"/>
    </source>
</evidence>
<accession>A0A1H8ZBY1</accession>
<reference evidence="1 2" key="1">
    <citation type="submission" date="2016-10" db="EMBL/GenBank/DDBJ databases">
        <authorList>
            <person name="Varghese N."/>
            <person name="Submissions S."/>
        </authorList>
    </citation>
    <scope>NUCLEOTIDE SEQUENCE [LARGE SCALE GENOMIC DNA]</scope>
    <source>
        <strain evidence="1 2">CGMCC 1.7734</strain>
    </source>
</reference>
<dbReference type="EMBL" id="FOEH01000001">
    <property type="protein sequence ID" value="SEP61905.1"/>
    <property type="molecule type" value="Genomic_DNA"/>
</dbReference>
<organism evidence="1 2">
    <name type="scientific">Virgibacillus subterraneus</name>
    <dbReference type="NCBI Taxonomy" id="621109"/>
    <lineage>
        <taxon>Bacteria</taxon>
        <taxon>Bacillati</taxon>
        <taxon>Bacillota</taxon>
        <taxon>Bacilli</taxon>
        <taxon>Bacillales</taxon>
        <taxon>Bacillaceae</taxon>
        <taxon>Virgibacillus</taxon>
    </lineage>
</organism>
<dbReference type="InterPro" id="IPR058120">
    <property type="entry name" value="MADS7"/>
</dbReference>
<dbReference type="Proteomes" id="UP000198733">
    <property type="component" value="Unassembled WGS sequence"/>
</dbReference>
<dbReference type="RefSeq" id="WP_092501806.1">
    <property type="nucleotide sequence ID" value="NZ_FOEH01000001.1"/>
</dbReference>
<comment type="caution">
    <text evidence="1">The sequence shown here is derived from an EMBL/GenBank/DDBJ whole genome shotgun (WGS) entry which is preliminary data.</text>
</comment>
<sequence length="507" mass="59086">MNRLPHPNRIDSSMWVDEAIWGHRLYDEQTPWLCIMEFLNVLQSEYGGGRAFKEEKYNSLQYTAYPRMYLRNILFNNPRMGIIDKGFQNTQWDIWIEEMNKNPGGMKGADFSYLKKRFANFNDFVEIVNFLRSTTIEGENNKRWSSQFIFPYGPDCLYEDLRVTGNNISNDRRFFGRTGELLYLMLSRSKNKEMILDYLSKKILNGRSPFNRLVAQLQPDGEELVGEKRQGGYLPYEKLKEYDLLSEDWLNLFKCNMPNYDVFPHLVNITGLHMINYLLNRSKEILKDSNQTSFILEIIAPQKTIIRDLASDSYSQNNNFSRQAVEEYVLGIKNTEKWNEVITSDAPYESARDLIIKEFSWKDDDKANATTAEGLLNEFSKKVTARHKQHVQNFHRVWGKEIGLVSKRSSRRLRYAPTDSLLKALVLSNVESKMEFQEFLEILFNKYGFIIGDRQAGKLLEAGQADMESFSENAVRLEERLSSMGLLKRLSDACAYVENPFVKAGIR</sequence>
<protein>
    <submittedName>
        <fullName evidence="1">Uncharacterized protein</fullName>
    </submittedName>
</protein>
<name>A0A1H8ZBY1_9BACI</name>